<keyword evidence="1" id="KW-0805">Transcription regulation</keyword>
<dbReference type="PROSITE" id="PS01124">
    <property type="entry name" value="HTH_ARAC_FAMILY_2"/>
    <property type="match status" value="1"/>
</dbReference>
<gene>
    <name evidence="5" type="ORF">CryarDRAFT_3929</name>
</gene>
<keyword evidence="3" id="KW-0804">Transcription</keyword>
<comment type="caution">
    <text evidence="5">The sequence shown here is derived from an EMBL/GenBank/DDBJ whole genome shotgun (WGS) entry which is preliminary data.</text>
</comment>
<organism evidence="5 6">
    <name type="scientific">Cryptosporangium arvum DSM 44712</name>
    <dbReference type="NCBI Taxonomy" id="927661"/>
    <lineage>
        <taxon>Bacteria</taxon>
        <taxon>Bacillati</taxon>
        <taxon>Actinomycetota</taxon>
        <taxon>Actinomycetes</taxon>
        <taxon>Cryptosporangiales</taxon>
        <taxon>Cryptosporangiaceae</taxon>
        <taxon>Cryptosporangium</taxon>
    </lineage>
</organism>
<dbReference type="PATRIC" id="fig|927661.3.peg.3898"/>
<dbReference type="Proteomes" id="UP000021053">
    <property type="component" value="Unassembled WGS sequence"/>
</dbReference>
<sequence length="186" mass="19830">MTPRTVPIAFRRHLGTTPMAYLRRVRLDRAHADLLAAVPGEGATVAGVAARWGYGQPGRFAGDYRAAYGRLPYRMARARLINTMVGHEAETGADLATARELVARLATHVTRLRVATAACAAPPVAHPAEPCALLDEHARVLRAVAGIVEALGSLATAGRRRRDDLEAEVVELRGSAHRLSACVTAA</sequence>
<dbReference type="PANTHER" id="PTHR46796:SF12">
    <property type="entry name" value="HTH-TYPE DNA-BINDING TRANSCRIPTIONAL ACTIVATOR EUTR"/>
    <property type="match status" value="1"/>
</dbReference>
<dbReference type="EMBL" id="JFBT01000001">
    <property type="protein sequence ID" value="EXG82728.1"/>
    <property type="molecule type" value="Genomic_DNA"/>
</dbReference>
<dbReference type="AlphaFoldDB" id="A0A010Z5Y6"/>
<dbReference type="Pfam" id="PF12833">
    <property type="entry name" value="HTH_18"/>
    <property type="match status" value="1"/>
</dbReference>
<name>A0A010Z5Y6_9ACTN</name>
<keyword evidence="6" id="KW-1185">Reference proteome</keyword>
<dbReference type="InterPro" id="IPR018060">
    <property type="entry name" value="HTH_AraC"/>
</dbReference>
<dbReference type="Gene3D" id="1.10.10.60">
    <property type="entry name" value="Homeodomain-like"/>
    <property type="match status" value="1"/>
</dbReference>
<evidence type="ECO:0000313" key="6">
    <source>
        <dbReference type="Proteomes" id="UP000021053"/>
    </source>
</evidence>
<dbReference type="SMART" id="SM00342">
    <property type="entry name" value="HTH_ARAC"/>
    <property type="match status" value="1"/>
</dbReference>
<accession>A0A010Z5Y6</accession>
<evidence type="ECO:0000313" key="5">
    <source>
        <dbReference type="EMBL" id="EXG82728.1"/>
    </source>
</evidence>
<dbReference type="InterPro" id="IPR050204">
    <property type="entry name" value="AraC_XylS_family_regulators"/>
</dbReference>
<evidence type="ECO:0000256" key="2">
    <source>
        <dbReference type="ARBA" id="ARBA00023125"/>
    </source>
</evidence>
<dbReference type="PANTHER" id="PTHR46796">
    <property type="entry name" value="HTH-TYPE TRANSCRIPTIONAL ACTIVATOR RHAS-RELATED"/>
    <property type="match status" value="1"/>
</dbReference>
<dbReference type="GO" id="GO:0043565">
    <property type="term" value="F:sequence-specific DNA binding"/>
    <property type="evidence" value="ECO:0007669"/>
    <property type="project" value="InterPro"/>
</dbReference>
<evidence type="ECO:0000256" key="3">
    <source>
        <dbReference type="ARBA" id="ARBA00023163"/>
    </source>
</evidence>
<reference evidence="5 6" key="1">
    <citation type="submission" date="2013-07" db="EMBL/GenBank/DDBJ databases">
        <authorList>
            <consortium name="DOE Joint Genome Institute"/>
            <person name="Eisen J."/>
            <person name="Huntemann M."/>
            <person name="Han J."/>
            <person name="Chen A."/>
            <person name="Kyrpides N."/>
            <person name="Mavromatis K."/>
            <person name="Markowitz V."/>
            <person name="Palaniappan K."/>
            <person name="Ivanova N."/>
            <person name="Schaumberg A."/>
            <person name="Pati A."/>
            <person name="Liolios K."/>
            <person name="Nordberg H.P."/>
            <person name="Cantor M.N."/>
            <person name="Hua S.X."/>
            <person name="Woyke T."/>
        </authorList>
    </citation>
    <scope>NUCLEOTIDE SEQUENCE [LARGE SCALE GENOMIC DNA]</scope>
    <source>
        <strain evidence="5 6">DSM 44712</strain>
    </source>
</reference>
<feature type="domain" description="HTH araC/xylS-type" evidence="4">
    <location>
        <begin position="1"/>
        <end position="78"/>
    </location>
</feature>
<dbReference type="HOGENOM" id="CLU_1452199_0_0_11"/>
<dbReference type="GO" id="GO:0003700">
    <property type="term" value="F:DNA-binding transcription factor activity"/>
    <property type="evidence" value="ECO:0007669"/>
    <property type="project" value="InterPro"/>
</dbReference>
<evidence type="ECO:0000256" key="1">
    <source>
        <dbReference type="ARBA" id="ARBA00023015"/>
    </source>
</evidence>
<protein>
    <recommendedName>
        <fullName evidence="4">HTH araC/xylS-type domain-containing protein</fullName>
    </recommendedName>
</protein>
<evidence type="ECO:0000259" key="4">
    <source>
        <dbReference type="PROSITE" id="PS01124"/>
    </source>
</evidence>
<proteinExistence type="predicted"/>
<keyword evidence="2" id="KW-0238">DNA-binding</keyword>